<dbReference type="AlphaFoldDB" id="A0A6J4IZ00"/>
<sequence length="58" mass="6673">AASLASAVQHTSRWSEDDDAVLIERTGEPVHRIAHDLGRTLWAVRARRWRLRQRGLLD</sequence>
<feature type="non-terminal residue" evidence="1">
    <location>
        <position position="1"/>
    </location>
</feature>
<organism evidence="1">
    <name type="scientific">uncultured Chloroflexia bacterium</name>
    <dbReference type="NCBI Taxonomy" id="1672391"/>
    <lineage>
        <taxon>Bacteria</taxon>
        <taxon>Bacillati</taxon>
        <taxon>Chloroflexota</taxon>
        <taxon>Chloroflexia</taxon>
        <taxon>environmental samples</taxon>
    </lineage>
</organism>
<evidence type="ECO:0000313" key="1">
    <source>
        <dbReference type="EMBL" id="CAA9265689.1"/>
    </source>
</evidence>
<dbReference type="EMBL" id="CADCTR010000816">
    <property type="protein sequence ID" value="CAA9265689.1"/>
    <property type="molecule type" value="Genomic_DNA"/>
</dbReference>
<reference evidence="1" key="1">
    <citation type="submission" date="2020-02" db="EMBL/GenBank/DDBJ databases">
        <authorList>
            <person name="Meier V. D."/>
        </authorList>
    </citation>
    <scope>NUCLEOTIDE SEQUENCE</scope>
    <source>
        <strain evidence="1">AVDCRST_MAG93</strain>
    </source>
</reference>
<name>A0A6J4IZ00_9CHLR</name>
<accession>A0A6J4IZ00</accession>
<proteinExistence type="predicted"/>
<protein>
    <submittedName>
        <fullName evidence="1">Uncharacterized protein</fullName>
    </submittedName>
</protein>
<gene>
    <name evidence="1" type="ORF">AVDCRST_MAG93-2398</name>
</gene>